<dbReference type="InterPro" id="IPR003439">
    <property type="entry name" value="ABC_transporter-like_ATP-bd"/>
</dbReference>
<keyword evidence="7" id="KW-1278">Translocase</keyword>
<dbReference type="PANTHER" id="PTHR43394">
    <property type="entry name" value="ATP-DEPENDENT PERMEASE MDL1, MITOCHONDRIAL"/>
    <property type="match status" value="1"/>
</dbReference>
<evidence type="ECO:0000256" key="2">
    <source>
        <dbReference type="ARBA" id="ARBA00022448"/>
    </source>
</evidence>
<feature type="transmembrane region" description="Helical" evidence="11">
    <location>
        <begin position="247"/>
        <end position="268"/>
    </location>
</feature>
<dbReference type="InterPro" id="IPR036640">
    <property type="entry name" value="ABC1_TM_sf"/>
</dbReference>
<dbReference type="RefSeq" id="WP_008489062.1">
    <property type="nucleotide sequence ID" value="NZ_AMRG01000010.1"/>
</dbReference>
<feature type="transmembrane region" description="Helical" evidence="11">
    <location>
        <begin position="21"/>
        <end position="43"/>
    </location>
</feature>
<keyword evidence="15" id="KW-1185">Reference proteome</keyword>
<dbReference type="Pfam" id="PF00005">
    <property type="entry name" value="ABC_tran"/>
    <property type="match status" value="1"/>
</dbReference>
<feature type="transmembrane region" description="Helical" evidence="11">
    <location>
        <begin position="140"/>
        <end position="159"/>
    </location>
</feature>
<dbReference type="AlphaFoldDB" id="K2K5S2"/>
<evidence type="ECO:0000256" key="11">
    <source>
        <dbReference type="SAM" id="Phobius"/>
    </source>
</evidence>
<dbReference type="EMBL" id="AMRG01000010">
    <property type="protein sequence ID" value="EKE82963.1"/>
    <property type="molecule type" value="Genomic_DNA"/>
</dbReference>
<dbReference type="InterPro" id="IPR011527">
    <property type="entry name" value="ABC1_TM_dom"/>
</dbReference>
<dbReference type="GO" id="GO:0034040">
    <property type="term" value="F:ATPase-coupled lipid transmembrane transporter activity"/>
    <property type="evidence" value="ECO:0007669"/>
    <property type="project" value="InterPro"/>
</dbReference>
<dbReference type="GO" id="GO:0016887">
    <property type="term" value="F:ATP hydrolysis activity"/>
    <property type="evidence" value="ECO:0007669"/>
    <property type="project" value="InterPro"/>
</dbReference>
<comment type="subcellular location">
    <subcellularLocation>
        <location evidence="1">Cell membrane</location>
        <topology evidence="1">Multi-pass membrane protein</topology>
    </subcellularLocation>
</comment>
<dbReference type="Gene3D" id="3.40.50.300">
    <property type="entry name" value="P-loop containing nucleotide triphosphate hydrolases"/>
    <property type="match status" value="1"/>
</dbReference>
<dbReference type="PANTHER" id="PTHR43394:SF1">
    <property type="entry name" value="ATP-BINDING CASSETTE SUB-FAMILY B MEMBER 10, MITOCHONDRIAL"/>
    <property type="match status" value="1"/>
</dbReference>
<gene>
    <name evidence="14" type="ORF">A10D4_08989</name>
</gene>
<evidence type="ECO:0000256" key="7">
    <source>
        <dbReference type="ARBA" id="ARBA00022967"/>
    </source>
</evidence>
<dbReference type="CDD" id="cd18552">
    <property type="entry name" value="ABC_6TM_MsbA_like"/>
    <property type="match status" value="1"/>
</dbReference>
<keyword evidence="9" id="KW-0445">Lipid transport</keyword>
<dbReference type="Gene3D" id="1.20.1560.10">
    <property type="entry name" value="ABC transporter type 1, transmembrane domain"/>
    <property type="match status" value="1"/>
</dbReference>
<keyword evidence="2" id="KW-0813">Transport</keyword>
<dbReference type="GO" id="GO:0015421">
    <property type="term" value="F:ABC-type oligopeptide transporter activity"/>
    <property type="evidence" value="ECO:0007669"/>
    <property type="project" value="TreeGrafter"/>
</dbReference>
<keyword evidence="4 11" id="KW-0812">Transmembrane</keyword>
<keyword evidence="10 11" id="KW-0472">Membrane</keyword>
<dbReference type="PATRIC" id="fig|740709.3.peg.1818"/>
<reference evidence="14 15" key="1">
    <citation type="journal article" date="2012" name="J. Bacteriol.">
        <title>Genome Sequence of Idiomarina xiamenensis Type Strain 10-D-4.</title>
        <authorList>
            <person name="Lai Q."/>
            <person name="Wang L."/>
            <person name="Wang W."/>
            <person name="Shao Z."/>
        </authorList>
    </citation>
    <scope>NUCLEOTIDE SEQUENCE [LARGE SCALE GENOMIC DNA]</scope>
    <source>
        <strain evidence="14 15">10-D-4</strain>
    </source>
</reference>
<dbReference type="SUPFAM" id="SSF90123">
    <property type="entry name" value="ABC transporter transmembrane region"/>
    <property type="match status" value="1"/>
</dbReference>
<feature type="transmembrane region" description="Helical" evidence="11">
    <location>
        <begin position="165"/>
        <end position="183"/>
    </location>
</feature>
<keyword evidence="3" id="KW-1003">Cell membrane</keyword>
<evidence type="ECO:0000313" key="15">
    <source>
        <dbReference type="Proteomes" id="UP000014115"/>
    </source>
</evidence>
<organism evidence="14 15">
    <name type="scientific">Idiomarina xiamenensis 10-D-4</name>
    <dbReference type="NCBI Taxonomy" id="740709"/>
    <lineage>
        <taxon>Bacteria</taxon>
        <taxon>Pseudomonadati</taxon>
        <taxon>Pseudomonadota</taxon>
        <taxon>Gammaproteobacteria</taxon>
        <taxon>Alteromonadales</taxon>
        <taxon>Idiomarinaceae</taxon>
        <taxon>Idiomarina</taxon>
    </lineage>
</organism>
<dbReference type="Pfam" id="PF00664">
    <property type="entry name" value="ABC_membrane"/>
    <property type="match status" value="1"/>
</dbReference>
<feature type="transmembrane region" description="Helical" evidence="11">
    <location>
        <begin position="274"/>
        <end position="293"/>
    </location>
</feature>
<dbReference type="eggNOG" id="COG1132">
    <property type="taxonomic scope" value="Bacteria"/>
</dbReference>
<evidence type="ECO:0000256" key="9">
    <source>
        <dbReference type="ARBA" id="ARBA00023055"/>
    </source>
</evidence>
<dbReference type="SMART" id="SM00382">
    <property type="entry name" value="AAA"/>
    <property type="match status" value="1"/>
</dbReference>
<proteinExistence type="predicted"/>
<dbReference type="InterPro" id="IPR003593">
    <property type="entry name" value="AAA+_ATPase"/>
</dbReference>
<dbReference type="PROSITE" id="PS50929">
    <property type="entry name" value="ABC_TM1F"/>
    <property type="match status" value="1"/>
</dbReference>
<dbReference type="GO" id="GO:0005886">
    <property type="term" value="C:plasma membrane"/>
    <property type="evidence" value="ECO:0007669"/>
    <property type="project" value="UniProtKB-SubCell"/>
</dbReference>
<evidence type="ECO:0000256" key="10">
    <source>
        <dbReference type="ARBA" id="ARBA00023136"/>
    </source>
</evidence>
<accession>K2K5S2</accession>
<dbReference type="InterPro" id="IPR017871">
    <property type="entry name" value="ABC_transporter-like_CS"/>
</dbReference>
<dbReference type="InterPro" id="IPR011917">
    <property type="entry name" value="ABC_transpr_lipidA"/>
</dbReference>
<dbReference type="OrthoDB" id="9782586at2"/>
<protein>
    <submittedName>
        <fullName evidence="14">Multidrug ABC transporter ATPase and permease</fullName>
    </submittedName>
</protein>
<dbReference type="NCBIfam" id="TIGR02203">
    <property type="entry name" value="MsbA_lipidA"/>
    <property type="match status" value="1"/>
</dbReference>
<evidence type="ECO:0000259" key="12">
    <source>
        <dbReference type="PROSITE" id="PS50893"/>
    </source>
</evidence>
<dbReference type="FunFam" id="3.40.50.300:FF:000140">
    <property type="entry name" value="Lipid A export ATP-binding/permease protein MsbA"/>
    <property type="match status" value="1"/>
</dbReference>
<keyword evidence="8 11" id="KW-1133">Transmembrane helix</keyword>
<feature type="domain" description="ABC transporter" evidence="12">
    <location>
        <begin position="340"/>
        <end position="576"/>
    </location>
</feature>
<sequence length="583" mass="65066">MDATEQKQQVFKRLLSYIKPYRAAFIGAILAMMGYAAVDTLFFSQIETLIDEGFTEQNSSVLFYAGLIVPVFFIVRGILNIASNYLLNWVGFRVVMSMRQQLFEHMMRLPVKFHDQHSTGDLISKITYDSQQVAEACSRALLVLVREGAFVIGLIFLMFYQSWQLSLVFLVIGPLIAKVVASVSKRFRKVSGRIQVAMGNVTSTSEQMINGHKVVMMHEGQQREAERFAEVNNVTRNQNMKLVHTRAVSTSVIQFIASLSLATVFIIASFPEMLQTLSAGAFTVLLTSMIMLLRPLKQLTSVNSDFQRGVAAAQSIFNVLDEQAEIDNGTKTIQRAKGDIRFEHVRFWYNDDKEPALADVSFAVDSGKTLALVGRSGSGKSTISNLLTRFYDIQDGEILLDGVDIRDYQLKCLRRQFAVVSQHVTLFNDSIANNIAYGAHSDVGPEDIRRVAEQAYVTEFTDNLSEGLDTIVGENGVMLSGGQRQRIAIARALLRNAPILILDEATSALDTESERHIQEALNALRQDRTSIVIAHRLSTIENADEILVMDHGQVVERGSHQTLIEQQGAYYQLHSLQYGGVMS</sequence>
<feature type="transmembrane region" description="Helical" evidence="11">
    <location>
        <begin position="63"/>
        <end position="87"/>
    </location>
</feature>
<dbReference type="SUPFAM" id="SSF52540">
    <property type="entry name" value="P-loop containing nucleoside triphosphate hydrolases"/>
    <property type="match status" value="1"/>
</dbReference>
<feature type="domain" description="ABC transmembrane type-1" evidence="13">
    <location>
        <begin position="26"/>
        <end position="308"/>
    </location>
</feature>
<keyword evidence="5" id="KW-0547">Nucleotide-binding</keyword>
<dbReference type="PROSITE" id="PS00211">
    <property type="entry name" value="ABC_TRANSPORTER_1"/>
    <property type="match status" value="1"/>
</dbReference>
<evidence type="ECO:0000256" key="6">
    <source>
        <dbReference type="ARBA" id="ARBA00022840"/>
    </source>
</evidence>
<dbReference type="Proteomes" id="UP000014115">
    <property type="component" value="Unassembled WGS sequence"/>
</dbReference>
<comment type="caution">
    <text evidence="14">The sequence shown here is derived from an EMBL/GenBank/DDBJ whole genome shotgun (WGS) entry which is preliminary data.</text>
</comment>
<name>K2K5S2_9GAMM</name>
<dbReference type="InterPro" id="IPR039421">
    <property type="entry name" value="Type_1_exporter"/>
</dbReference>
<dbReference type="STRING" id="740709.A10D4_08989"/>
<evidence type="ECO:0000256" key="3">
    <source>
        <dbReference type="ARBA" id="ARBA00022475"/>
    </source>
</evidence>
<evidence type="ECO:0000259" key="13">
    <source>
        <dbReference type="PROSITE" id="PS50929"/>
    </source>
</evidence>
<evidence type="ECO:0000256" key="5">
    <source>
        <dbReference type="ARBA" id="ARBA00022741"/>
    </source>
</evidence>
<evidence type="ECO:0000313" key="14">
    <source>
        <dbReference type="EMBL" id="EKE82963.1"/>
    </source>
</evidence>
<dbReference type="GO" id="GO:0005524">
    <property type="term" value="F:ATP binding"/>
    <property type="evidence" value="ECO:0007669"/>
    <property type="project" value="UniProtKB-KW"/>
</dbReference>
<dbReference type="InterPro" id="IPR027417">
    <property type="entry name" value="P-loop_NTPase"/>
</dbReference>
<dbReference type="PROSITE" id="PS50893">
    <property type="entry name" value="ABC_TRANSPORTER_2"/>
    <property type="match status" value="1"/>
</dbReference>
<keyword evidence="6" id="KW-0067">ATP-binding</keyword>
<evidence type="ECO:0000256" key="8">
    <source>
        <dbReference type="ARBA" id="ARBA00022989"/>
    </source>
</evidence>
<evidence type="ECO:0000256" key="4">
    <source>
        <dbReference type="ARBA" id="ARBA00022692"/>
    </source>
</evidence>
<evidence type="ECO:0000256" key="1">
    <source>
        <dbReference type="ARBA" id="ARBA00004651"/>
    </source>
</evidence>